<comment type="subunit">
    <text evidence="3">Heterodimer of a large and a small subunit.</text>
</comment>
<dbReference type="GO" id="GO:0051536">
    <property type="term" value="F:iron-sulfur cluster binding"/>
    <property type="evidence" value="ECO:0007669"/>
    <property type="project" value="UniProtKB-KW"/>
</dbReference>
<dbReference type="InterPro" id="IPR006311">
    <property type="entry name" value="TAT_signal"/>
</dbReference>
<comment type="similarity">
    <text evidence="8">Belongs to the FAD-dependent oxidoreductase 2 family. FRD/SDH subfamily.</text>
</comment>
<reference evidence="11" key="1">
    <citation type="journal article" date="2023" name="Arch. Microbiol.">
        <title>Desulfoferula mesophilus gen. nov. sp. nov., a mesophilic sulfate-reducing bacterium isolated from a brackish lake sediment.</title>
        <authorList>
            <person name="Watanabe T."/>
            <person name="Yabe T."/>
            <person name="Tsuji J.M."/>
            <person name="Fukui M."/>
        </authorList>
    </citation>
    <scope>NUCLEOTIDE SEQUENCE [LARGE SCALE GENOMIC DNA]</scope>
    <source>
        <strain evidence="11">12FAK</strain>
    </source>
</reference>
<dbReference type="GO" id="GO:0010181">
    <property type="term" value="F:FMN binding"/>
    <property type="evidence" value="ECO:0007669"/>
    <property type="project" value="InterPro"/>
</dbReference>
<keyword evidence="4 8" id="KW-0285">Flavoprotein</keyword>
<dbReference type="InterPro" id="IPR010960">
    <property type="entry name" value="Flavocytochrome_c"/>
</dbReference>
<dbReference type="InterPro" id="IPR050315">
    <property type="entry name" value="FAD-oxidoreductase_2"/>
</dbReference>
<keyword evidence="6 8" id="KW-0560">Oxidoreductase</keyword>
<dbReference type="InterPro" id="IPR036188">
    <property type="entry name" value="FAD/NAD-bd_sf"/>
</dbReference>
<dbReference type="PROSITE" id="PS51318">
    <property type="entry name" value="TAT"/>
    <property type="match status" value="1"/>
</dbReference>
<dbReference type="SUPFAM" id="SSF51905">
    <property type="entry name" value="FAD/NAD(P)-binding domain"/>
    <property type="match status" value="1"/>
</dbReference>
<dbReference type="AlphaFoldDB" id="A0AAU9EJ03"/>
<evidence type="ECO:0000256" key="3">
    <source>
        <dbReference type="ARBA" id="ARBA00011771"/>
    </source>
</evidence>
<evidence type="ECO:0000256" key="2">
    <source>
        <dbReference type="ARBA" id="ARBA00004196"/>
    </source>
</evidence>
<evidence type="ECO:0000256" key="4">
    <source>
        <dbReference type="ARBA" id="ARBA00022630"/>
    </source>
</evidence>
<dbReference type="Proteomes" id="UP001366166">
    <property type="component" value="Chromosome"/>
</dbReference>
<dbReference type="Gene3D" id="3.90.700.10">
    <property type="entry name" value="Succinate dehydrogenase/fumarate reductase flavoprotein, catalytic domain"/>
    <property type="match status" value="1"/>
</dbReference>
<protein>
    <submittedName>
        <fullName evidence="10">Flavocytochrome c</fullName>
    </submittedName>
</protein>
<evidence type="ECO:0000256" key="7">
    <source>
        <dbReference type="ARBA" id="ARBA00023014"/>
    </source>
</evidence>
<keyword evidence="7" id="KW-0411">Iron-sulfur</keyword>
<dbReference type="PANTHER" id="PTHR43400">
    <property type="entry name" value="FUMARATE REDUCTASE"/>
    <property type="match status" value="1"/>
</dbReference>
<sequence length="516" mass="54847">MGDKAKDHSKNATSRRSFLKQAGGAAAAVGLATSGLLSKATSADAAELPKKWDQTADVIVIGSGFAGLAAALEAKKAGANVVILEKMPVPGGNSIINGGLIAATGSPLQAKEGIKDSPELMYKDMLKAGLHMNHPELAMMVADQSLDALMWTLDYLNVDYKGRVTHLGGHSVPRSYLTDVRSGAGIVRQELKKVKEEGIPLQKRTYLEHLIVDGSNGVVGVEVLSGYAFPKAGSGKKTFIKANKAVIMANGGFSYDIPFRMIQDPRLDKTLDCTNHPGATAEGLVELLRIGATPVQPSWIQLGPWGCPQEKGMGIGYIFAISGCFPFGVMVDPKTGKRFVNELADRKVRADAIIKTGHWAVGVADQNGAKYVDGLDKMLARGTVKQFNTLDELAQAFKVDSAGLQEQVKRYNAFLAKGKDEEFGKPFRASSQPIAKPPFYGMYLWPKVHHTMGGVQINSKAQLLDLNGMVVPGIYAAGEVTGGVHGAVRLGSNATTDCLVFGRIAGANAAKEKSRG</sequence>
<gene>
    <name evidence="10" type="ORF">FAK_10270</name>
</gene>
<keyword evidence="5 8" id="KW-0274">FAD</keyword>
<dbReference type="EMBL" id="AP028679">
    <property type="protein sequence ID" value="BEQ13961.1"/>
    <property type="molecule type" value="Genomic_DNA"/>
</dbReference>
<dbReference type="GO" id="GO:0016491">
    <property type="term" value="F:oxidoreductase activity"/>
    <property type="evidence" value="ECO:0007669"/>
    <property type="project" value="UniProtKB-KW"/>
</dbReference>
<dbReference type="SUPFAM" id="SSF56425">
    <property type="entry name" value="Succinate dehydrogenase/fumarate reductase flavoprotein, catalytic domain"/>
    <property type="match status" value="1"/>
</dbReference>
<evidence type="ECO:0000313" key="11">
    <source>
        <dbReference type="Proteomes" id="UP001366166"/>
    </source>
</evidence>
<keyword evidence="11" id="KW-1185">Reference proteome</keyword>
<proteinExistence type="inferred from homology"/>
<dbReference type="NCBIfam" id="TIGR01409">
    <property type="entry name" value="TAT_signal_seq"/>
    <property type="match status" value="1"/>
</dbReference>
<feature type="domain" description="FAD-dependent oxidoreductase 2 FAD-binding" evidence="9">
    <location>
        <begin position="57"/>
        <end position="493"/>
    </location>
</feature>
<dbReference type="PRINTS" id="PR00368">
    <property type="entry name" value="FADPNR"/>
</dbReference>
<dbReference type="Gene3D" id="3.50.50.60">
    <property type="entry name" value="FAD/NAD(P)-binding domain"/>
    <property type="match status" value="1"/>
</dbReference>
<comment type="subcellular location">
    <subcellularLocation>
        <location evidence="2">Cell envelope</location>
    </subcellularLocation>
</comment>
<dbReference type="GO" id="GO:0030313">
    <property type="term" value="C:cell envelope"/>
    <property type="evidence" value="ECO:0007669"/>
    <property type="project" value="UniProtKB-SubCell"/>
</dbReference>
<organism evidence="10 11">
    <name type="scientific">Desulfoferula mesophila</name>
    <dbReference type="NCBI Taxonomy" id="3058419"/>
    <lineage>
        <taxon>Bacteria</taxon>
        <taxon>Pseudomonadati</taxon>
        <taxon>Thermodesulfobacteriota</taxon>
        <taxon>Desulfarculia</taxon>
        <taxon>Desulfarculales</taxon>
        <taxon>Desulfarculaceae</taxon>
        <taxon>Desulfoferula</taxon>
    </lineage>
</organism>
<dbReference type="Pfam" id="PF00890">
    <property type="entry name" value="FAD_binding_2"/>
    <property type="match status" value="1"/>
</dbReference>
<keyword evidence="7" id="KW-0408">Iron</keyword>
<comment type="cofactor">
    <cofactor evidence="1">
        <name>FAD</name>
        <dbReference type="ChEBI" id="CHEBI:57692"/>
    </cofactor>
</comment>
<dbReference type="NCBIfam" id="TIGR01813">
    <property type="entry name" value="flavo_cyto_c"/>
    <property type="match status" value="1"/>
</dbReference>
<evidence type="ECO:0000256" key="5">
    <source>
        <dbReference type="ARBA" id="ARBA00022827"/>
    </source>
</evidence>
<dbReference type="InterPro" id="IPR027477">
    <property type="entry name" value="Succ_DH/fumarate_Rdtase_cat_sf"/>
</dbReference>
<evidence type="ECO:0000256" key="6">
    <source>
        <dbReference type="ARBA" id="ARBA00023002"/>
    </source>
</evidence>
<accession>A0AAU9EJ03</accession>
<keyword evidence="7" id="KW-0479">Metal-binding</keyword>
<evidence type="ECO:0000313" key="10">
    <source>
        <dbReference type="EMBL" id="BEQ13961.1"/>
    </source>
</evidence>
<dbReference type="InterPro" id="IPR019546">
    <property type="entry name" value="TAT_signal_bac_arc"/>
</dbReference>
<name>A0AAU9EJ03_9BACT</name>
<dbReference type="KEGG" id="dmp:FAK_10270"/>
<evidence type="ECO:0000259" key="9">
    <source>
        <dbReference type="Pfam" id="PF00890"/>
    </source>
</evidence>
<evidence type="ECO:0000256" key="1">
    <source>
        <dbReference type="ARBA" id="ARBA00001974"/>
    </source>
</evidence>
<dbReference type="InterPro" id="IPR003953">
    <property type="entry name" value="FAD-dep_OxRdtase_2_FAD-bd"/>
</dbReference>
<dbReference type="PANTHER" id="PTHR43400:SF7">
    <property type="entry name" value="FAD-DEPENDENT OXIDOREDUCTASE 2 FAD BINDING DOMAIN-CONTAINING PROTEIN"/>
    <property type="match status" value="1"/>
</dbReference>
<evidence type="ECO:0000256" key="8">
    <source>
        <dbReference type="RuleBase" id="RU366062"/>
    </source>
</evidence>